<proteinExistence type="predicted"/>
<comment type="caution">
    <text evidence="2">The sequence shown here is derived from an EMBL/GenBank/DDBJ whole genome shotgun (WGS) entry which is preliminary data.</text>
</comment>
<feature type="transmembrane region" description="Helical" evidence="1">
    <location>
        <begin position="5"/>
        <end position="23"/>
    </location>
</feature>
<evidence type="ECO:0000256" key="1">
    <source>
        <dbReference type="SAM" id="Phobius"/>
    </source>
</evidence>
<keyword evidence="3" id="KW-1185">Reference proteome</keyword>
<feature type="transmembrane region" description="Helical" evidence="1">
    <location>
        <begin position="29"/>
        <end position="49"/>
    </location>
</feature>
<keyword evidence="1" id="KW-1133">Transmembrane helix</keyword>
<sequence>MTLEMLPLIAAVIIAAFLLFFWVRVVREAVWTTVGIVIILAVLFVVFNIGPRQVLQELRDPFAFVERVWDVIIGWFKALFP</sequence>
<dbReference type="EMBL" id="JAFIRA010000012">
    <property type="protein sequence ID" value="MCJ2542584.1"/>
    <property type="molecule type" value="Genomic_DNA"/>
</dbReference>
<name>A0ABT0C9W8_THEVL</name>
<organism evidence="2 3">
    <name type="scientific">Thermostichus vulcanus str. 'Rupite'</name>
    <dbReference type="NCBI Taxonomy" id="2813851"/>
    <lineage>
        <taxon>Bacteria</taxon>
        <taxon>Bacillati</taxon>
        <taxon>Cyanobacteriota</taxon>
        <taxon>Cyanophyceae</taxon>
        <taxon>Thermostichales</taxon>
        <taxon>Thermostichaceae</taxon>
        <taxon>Thermostichus</taxon>
    </lineage>
</organism>
<evidence type="ECO:0000313" key="3">
    <source>
        <dbReference type="Proteomes" id="UP000830835"/>
    </source>
</evidence>
<gene>
    <name evidence="2" type="ORF">JX360_06640</name>
</gene>
<keyword evidence="1" id="KW-0812">Transmembrane</keyword>
<dbReference type="Proteomes" id="UP000830835">
    <property type="component" value="Unassembled WGS sequence"/>
</dbReference>
<dbReference type="RefSeq" id="WP_244349858.1">
    <property type="nucleotide sequence ID" value="NZ_JAFIRA010000012.1"/>
</dbReference>
<accession>A0ABT0C9W8</accession>
<protein>
    <submittedName>
        <fullName evidence="2">Uncharacterized protein</fullName>
    </submittedName>
</protein>
<keyword evidence="1" id="KW-0472">Membrane</keyword>
<evidence type="ECO:0000313" key="2">
    <source>
        <dbReference type="EMBL" id="MCJ2542584.1"/>
    </source>
</evidence>
<reference evidence="2" key="1">
    <citation type="submission" date="2021-02" db="EMBL/GenBank/DDBJ databases">
        <title>The CRISPR/cas machinery reduction and long-range gene transfer in the hot spring cyanobacterium Synechococcus.</title>
        <authorList>
            <person name="Dvorak P."/>
            <person name="Jahodarova E."/>
            <person name="Hasler P."/>
            <person name="Poulickova A."/>
        </authorList>
    </citation>
    <scope>NUCLEOTIDE SEQUENCE</scope>
    <source>
        <strain evidence="2">Rupite</strain>
    </source>
</reference>